<feature type="compositionally biased region" description="Polar residues" evidence="2">
    <location>
        <begin position="180"/>
        <end position="196"/>
    </location>
</feature>
<organism evidence="5 6">
    <name type="scientific">Pseudozyma hubeiensis (strain SY62)</name>
    <name type="common">Yeast</name>
    <dbReference type="NCBI Taxonomy" id="1305764"/>
    <lineage>
        <taxon>Eukaryota</taxon>
        <taxon>Fungi</taxon>
        <taxon>Dikarya</taxon>
        <taxon>Basidiomycota</taxon>
        <taxon>Ustilaginomycotina</taxon>
        <taxon>Ustilaginomycetes</taxon>
        <taxon>Ustilaginales</taxon>
        <taxon>Ustilaginaceae</taxon>
        <taxon>Pseudozyma</taxon>
    </lineage>
</organism>
<feature type="region of interest" description="Disordered" evidence="2">
    <location>
        <begin position="123"/>
        <end position="196"/>
    </location>
</feature>
<dbReference type="CDD" id="cd22191">
    <property type="entry name" value="DPBB_RlpA_EXP_N-like"/>
    <property type="match status" value="1"/>
</dbReference>
<feature type="domain" description="Barwin" evidence="4">
    <location>
        <begin position="58"/>
        <end position="106"/>
    </location>
</feature>
<feature type="signal peptide" evidence="3">
    <location>
        <begin position="1"/>
        <end position="18"/>
    </location>
</feature>
<reference evidence="6" key="1">
    <citation type="journal article" date="2013" name="Genome Announc.">
        <title>Draft genome sequence of the basidiomycetous yeast-like fungus Pseudozyma hubeiensis SY62, which produces an abundant amount of the biosurfactant mannosylerythritol lipids.</title>
        <authorList>
            <person name="Konishi M."/>
            <person name="Hatada Y."/>
            <person name="Horiuchi J."/>
        </authorList>
    </citation>
    <scope>NUCLEOTIDE SEQUENCE [LARGE SCALE GENOMIC DNA]</scope>
    <source>
        <strain evidence="6">SY62</strain>
    </source>
</reference>
<accession>R9P6K2</accession>
<keyword evidence="6" id="KW-1185">Reference proteome</keyword>
<dbReference type="Proteomes" id="UP000014071">
    <property type="component" value="Unassembled WGS sequence"/>
</dbReference>
<dbReference type="GeneID" id="24109904"/>
<feature type="chain" id="PRO_5004478349" evidence="3">
    <location>
        <begin position="19"/>
        <end position="301"/>
    </location>
</feature>
<protein>
    <submittedName>
        <fullName evidence="5">Expansin</fullName>
    </submittedName>
</protein>
<dbReference type="AlphaFoldDB" id="R9P6K2"/>
<dbReference type="SUPFAM" id="SSF50685">
    <property type="entry name" value="Barwin-like endoglucanases"/>
    <property type="match status" value="2"/>
</dbReference>
<sequence>MLASNVLALALAVAGASAAPIVKRSSGQATYYAAGLGACGWTNSGSDFIVAMNAPEWNGGANCGKMITITNNQNGNTQQAQVVDLCPGCSWGSLDMSTSLFSALNNGNMDAGVFPISWSYGSGAPAQQSNNEQHQQQQQQQATSTQAAPQTTYTPSSTWTPSATATPTTATYSQPARPTAVTSAAPQPSSSSNKDTVVSTPAWWADVNNACGVQLDRASLPVAISSSSLLAADKLGNACGKWIQVKNNQNGKEISVQVVNYYAGPEGEIALGEAYKRIANNYESPETIESVTWGFIDGQDM</sequence>
<proteinExistence type="predicted"/>
<dbReference type="GO" id="GO:0050832">
    <property type="term" value="P:defense response to fungus"/>
    <property type="evidence" value="ECO:0007669"/>
    <property type="project" value="InterPro"/>
</dbReference>
<feature type="compositionally biased region" description="Low complexity" evidence="2">
    <location>
        <begin position="125"/>
        <end position="176"/>
    </location>
</feature>
<dbReference type="GO" id="GO:0042742">
    <property type="term" value="P:defense response to bacterium"/>
    <property type="evidence" value="ECO:0007669"/>
    <property type="project" value="InterPro"/>
</dbReference>
<name>R9P6K2_PSEHS</name>
<dbReference type="PANTHER" id="PTHR31836">
    <property type="match status" value="1"/>
</dbReference>
<dbReference type="InterPro" id="IPR036908">
    <property type="entry name" value="RlpA-like_sf"/>
</dbReference>
<evidence type="ECO:0000256" key="1">
    <source>
        <dbReference type="ARBA" id="ARBA00022729"/>
    </source>
</evidence>
<evidence type="ECO:0000259" key="4">
    <source>
        <dbReference type="Pfam" id="PF00967"/>
    </source>
</evidence>
<dbReference type="OrthoDB" id="623670at2759"/>
<dbReference type="InterPro" id="IPR001153">
    <property type="entry name" value="Barwin_dom"/>
</dbReference>
<dbReference type="InterPro" id="IPR051477">
    <property type="entry name" value="Expansin_CellWall"/>
</dbReference>
<dbReference type="EMBL" id="DF238808">
    <property type="protein sequence ID" value="GAC97038.1"/>
    <property type="molecule type" value="Genomic_DNA"/>
</dbReference>
<evidence type="ECO:0000313" key="5">
    <source>
        <dbReference type="EMBL" id="GAC97038.1"/>
    </source>
</evidence>
<dbReference type="Gene3D" id="2.40.40.10">
    <property type="entry name" value="RlpA-like domain"/>
    <property type="match status" value="2"/>
</dbReference>
<dbReference type="HOGENOM" id="CLU_934378_0_0_1"/>
<dbReference type="RefSeq" id="XP_012190625.1">
    <property type="nucleotide sequence ID" value="XM_012335235.1"/>
</dbReference>
<evidence type="ECO:0000256" key="2">
    <source>
        <dbReference type="SAM" id="MobiDB-lite"/>
    </source>
</evidence>
<dbReference type="PANTHER" id="PTHR31836:SF25">
    <property type="entry name" value="RLPA-LIKE PROTEIN DOUBLE-PSI BETA-BARREL DOMAIN-CONTAINING PROTEIN"/>
    <property type="match status" value="1"/>
</dbReference>
<dbReference type="Pfam" id="PF00967">
    <property type="entry name" value="Barwin"/>
    <property type="match status" value="1"/>
</dbReference>
<keyword evidence="1 3" id="KW-0732">Signal</keyword>
<gene>
    <name evidence="5" type="ORF">PHSY_004622</name>
</gene>
<evidence type="ECO:0000256" key="3">
    <source>
        <dbReference type="SAM" id="SignalP"/>
    </source>
</evidence>
<dbReference type="eggNOG" id="ENOG502S6X4">
    <property type="taxonomic scope" value="Eukaryota"/>
</dbReference>
<evidence type="ECO:0000313" key="6">
    <source>
        <dbReference type="Proteomes" id="UP000014071"/>
    </source>
</evidence>